<dbReference type="GO" id="GO:0003841">
    <property type="term" value="F:1-acylglycerol-3-phosphate O-acyltransferase activity"/>
    <property type="evidence" value="ECO:0007669"/>
    <property type="project" value="UniProtKB-UniRule"/>
</dbReference>
<reference evidence="6" key="3">
    <citation type="journal article" date="2021" name="PeerJ">
        <title>Extensive microbial diversity within the chicken gut microbiome revealed by metagenomics and culture.</title>
        <authorList>
            <person name="Gilroy R."/>
            <person name="Ravi A."/>
            <person name="Getino M."/>
            <person name="Pursley I."/>
            <person name="Horton D.L."/>
            <person name="Alikhan N.F."/>
            <person name="Baker D."/>
            <person name="Gharbi K."/>
            <person name="Hall N."/>
            <person name="Watson M."/>
            <person name="Adriaenssens E.M."/>
            <person name="Foster-Nyarko E."/>
            <person name="Jarju S."/>
            <person name="Secka A."/>
            <person name="Antonio M."/>
            <person name="Oren A."/>
            <person name="Chaudhuri R.R."/>
            <person name="La Ragione R."/>
            <person name="Hildebrand F."/>
            <person name="Pallen M.J."/>
        </authorList>
    </citation>
    <scope>NUCLEOTIDE SEQUENCE</scope>
    <source>
        <strain evidence="6">CHK193-16274</strain>
    </source>
</reference>
<dbReference type="NCBIfam" id="TIGR00530">
    <property type="entry name" value="AGP_acyltrn"/>
    <property type="match status" value="1"/>
</dbReference>
<dbReference type="GO" id="GO:0016020">
    <property type="term" value="C:membrane"/>
    <property type="evidence" value="ECO:0007669"/>
    <property type="project" value="InterPro"/>
</dbReference>
<dbReference type="PANTHER" id="PTHR10434">
    <property type="entry name" value="1-ACYL-SN-GLYCEROL-3-PHOSPHATE ACYLTRANSFERASE"/>
    <property type="match status" value="1"/>
</dbReference>
<name>A0A1Y4QC07_9FIRM</name>
<organism evidence="7 8">
    <name type="scientific">Thomasclavelia spiroformis</name>
    <dbReference type="NCBI Taxonomy" id="29348"/>
    <lineage>
        <taxon>Bacteria</taxon>
        <taxon>Bacillati</taxon>
        <taxon>Bacillota</taxon>
        <taxon>Erysipelotrichia</taxon>
        <taxon>Erysipelotrichales</taxon>
        <taxon>Coprobacillaceae</taxon>
        <taxon>Thomasclavelia</taxon>
    </lineage>
</organism>
<keyword evidence="4" id="KW-0443">Lipid metabolism</keyword>
<reference evidence="7" key="2">
    <citation type="journal article" date="2018" name="BMC Genomics">
        <title>Whole genome sequencing and function prediction of 133 gut anaerobes isolated from chicken caecum in pure cultures.</title>
        <authorList>
            <person name="Medvecky M."/>
            <person name="Cejkova D."/>
            <person name="Polansky O."/>
            <person name="Karasova D."/>
            <person name="Kubasova T."/>
            <person name="Cizek A."/>
            <person name="Rychlik I."/>
        </authorList>
    </citation>
    <scope>NUCLEOTIDE SEQUENCE</scope>
    <source>
        <strain evidence="7">An149</strain>
    </source>
</reference>
<evidence type="ECO:0000256" key="2">
    <source>
        <dbReference type="ARBA" id="ARBA00022679"/>
    </source>
</evidence>
<dbReference type="GO" id="GO:0006654">
    <property type="term" value="P:phosphatidic acid biosynthetic process"/>
    <property type="evidence" value="ECO:0007669"/>
    <property type="project" value="TreeGrafter"/>
</dbReference>
<dbReference type="InterPro" id="IPR002123">
    <property type="entry name" value="Plipid/glycerol_acylTrfase"/>
</dbReference>
<evidence type="ECO:0000256" key="3">
    <source>
        <dbReference type="ARBA" id="ARBA00023315"/>
    </source>
</evidence>
<dbReference type="Proteomes" id="UP000196258">
    <property type="component" value="Unassembled WGS sequence"/>
</dbReference>
<evidence type="ECO:0000313" key="6">
    <source>
        <dbReference type="EMBL" id="HJF41165.1"/>
    </source>
</evidence>
<keyword evidence="4" id="KW-0594">Phospholipid biosynthesis</keyword>
<evidence type="ECO:0000259" key="5">
    <source>
        <dbReference type="SMART" id="SM00563"/>
    </source>
</evidence>
<keyword evidence="4" id="KW-1208">Phospholipid metabolism</keyword>
<dbReference type="SMART" id="SM00563">
    <property type="entry name" value="PlsC"/>
    <property type="match status" value="1"/>
</dbReference>
<gene>
    <name evidence="7" type="ORF">B5E91_05555</name>
    <name evidence="6" type="ORF">K8V91_09595</name>
</gene>
<reference evidence="8" key="1">
    <citation type="submission" date="2017-04" db="EMBL/GenBank/DDBJ databases">
        <title>Function of individual gut microbiota members based on whole genome sequencing of pure cultures obtained from chicken caecum.</title>
        <authorList>
            <person name="Medvecky M."/>
            <person name="Cejkova D."/>
            <person name="Polansky O."/>
            <person name="Karasova D."/>
            <person name="Kubasova T."/>
            <person name="Cizek A."/>
            <person name="Rychlik I."/>
        </authorList>
    </citation>
    <scope>NUCLEOTIDE SEQUENCE [LARGE SCALE GENOMIC DNA]</scope>
    <source>
        <strain evidence="8">An149</strain>
    </source>
</reference>
<evidence type="ECO:0000256" key="1">
    <source>
        <dbReference type="ARBA" id="ARBA00008655"/>
    </source>
</evidence>
<dbReference type="InterPro" id="IPR004552">
    <property type="entry name" value="AGP_acyltrans"/>
</dbReference>
<evidence type="ECO:0000313" key="8">
    <source>
        <dbReference type="Proteomes" id="UP000196258"/>
    </source>
</evidence>
<keyword evidence="4" id="KW-0444">Lipid biosynthesis</keyword>
<reference evidence="6" key="4">
    <citation type="submission" date="2021-09" db="EMBL/GenBank/DDBJ databases">
        <authorList>
            <person name="Gilroy R."/>
        </authorList>
    </citation>
    <scope>NUCLEOTIDE SEQUENCE</scope>
    <source>
        <strain evidence="6">CHK193-16274</strain>
    </source>
</reference>
<sequence length="240" mass="27775">MKRIALIVIRVILRLPYWWGYKVNKYKHIENYPLEERYGFIHGVVSTISRKARVELKCYGLENLPKQSGYLLAPNHQGLYDPLAIFQTHEAPIRAIVKKELTSVILVKDVIKMLEYVPLDRKNVRDGARVIKYVSDEVANGQNFFVFPEGTRSKDGNNILEFKGGTFKIATKAKAPIVPVALIDCYKVFDNNTIKKTTAQIHYLPPLYYDDYKDMHTNEIAKVVHDKIETYIQEWTKNNA</sequence>
<dbReference type="EMBL" id="NFLB01000005">
    <property type="protein sequence ID" value="OUQ05485.1"/>
    <property type="molecule type" value="Genomic_DNA"/>
</dbReference>
<comment type="similarity">
    <text evidence="1 4">Belongs to the 1-acyl-sn-glycerol-3-phosphate acyltransferase family.</text>
</comment>
<comment type="catalytic activity">
    <reaction evidence="4">
        <text>a 1-acyl-sn-glycero-3-phosphate + an acyl-CoA = a 1,2-diacyl-sn-glycero-3-phosphate + CoA</text>
        <dbReference type="Rhea" id="RHEA:19709"/>
        <dbReference type="ChEBI" id="CHEBI:57287"/>
        <dbReference type="ChEBI" id="CHEBI:57970"/>
        <dbReference type="ChEBI" id="CHEBI:58342"/>
        <dbReference type="ChEBI" id="CHEBI:58608"/>
        <dbReference type="EC" id="2.3.1.51"/>
    </reaction>
</comment>
<dbReference type="Proteomes" id="UP000749320">
    <property type="component" value="Unassembled WGS sequence"/>
</dbReference>
<evidence type="ECO:0000256" key="4">
    <source>
        <dbReference type="RuleBase" id="RU361267"/>
    </source>
</evidence>
<dbReference type="AlphaFoldDB" id="A0A1Y4QC07"/>
<dbReference type="SUPFAM" id="SSF69593">
    <property type="entry name" value="Glycerol-3-phosphate (1)-acyltransferase"/>
    <property type="match status" value="1"/>
</dbReference>
<dbReference type="PANTHER" id="PTHR10434:SF11">
    <property type="entry name" value="1-ACYL-SN-GLYCEROL-3-PHOSPHATE ACYLTRANSFERASE"/>
    <property type="match status" value="1"/>
</dbReference>
<protein>
    <recommendedName>
        <fullName evidence="4">1-acyl-sn-glycerol-3-phosphate acyltransferase</fullName>
        <ecNumber evidence="4">2.3.1.51</ecNumber>
    </recommendedName>
</protein>
<dbReference type="CDD" id="cd07989">
    <property type="entry name" value="LPLAT_AGPAT-like"/>
    <property type="match status" value="1"/>
</dbReference>
<keyword evidence="2 4" id="KW-0808">Transferase</keyword>
<dbReference type="Pfam" id="PF01553">
    <property type="entry name" value="Acyltransferase"/>
    <property type="match status" value="1"/>
</dbReference>
<comment type="caution">
    <text evidence="7">The sequence shown here is derived from an EMBL/GenBank/DDBJ whole genome shotgun (WGS) entry which is preliminary data.</text>
</comment>
<feature type="domain" description="Phospholipid/glycerol acyltransferase" evidence="5">
    <location>
        <begin position="70"/>
        <end position="185"/>
    </location>
</feature>
<dbReference type="EC" id="2.3.1.51" evidence="4"/>
<dbReference type="RefSeq" id="WP_087255911.1">
    <property type="nucleotide sequence ID" value="NZ_CAJFOD010000075.1"/>
</dbReference>
<comment type="domain">
    <text evidence="4">The HXXXXD motif is essential for acyltransferase activity and may constitute the binding site for the phosphate moiety of the glycerol-3-phosphate.</text>
</comment>
<dbReference type="EMBL" id="DYWV01000334">
    <property type="protein sequence ID" value="HJF41165.1"/>
    <property type="molecule type" value="Genomic_DNA"/>
</dbReference>
<evidence type="ECO:0000313" key="7">
    <source>
        <dbReference type="EMBL" id="OUQ05485.1"/>
    </source>
</evidence>
<keyword evidence="3 4" id="KW-0012">Acyltransferase</keyword>
<proteinExistence type="inferred from homology"/>
<accession>A0A1Y4QC07</accession>